<dbReference type="Gene3D" id="1.25.40.10">
    <property type="entry name" value="Tetratricopeptide repeat domain"/>
    <property type="match status" value="3"/>
</dbReference>
<dbReference type="InterPro" id="IPR011990">
    <property type="entry name" value="TPR-like_helical_dom_sf"/>
</dbReference>
<protein>
    <submittedName>
        <fullName evidence="2">BTAD domain-containing putative transcriptional regulator</fullName>
    </submittedName>
</protein>
<organism evidence="2 3">
    <name type="scientific">Actinoallomurus acaciae</name>
    <dbReference type="NCBI Taxonomy" id="502577"/>
    <lineage>
        <taxon>Bacteria</taxon>
        <taxon>Bacillati</taxon>
        <taxon>Actinomycetota</taxon>
        <taxon>Actinomycetes</taxon>
        <taxon>Streptosporangiales</taxon>
        <taxon>Thermomonosporaceae</taxon>
        <taxon>Actinoallomurus</taxon>
    </lineage>
</organism>
<dbReference type="InterPro" id="IPR027417">
    <property type="entry name" value="P-loop_NTPase"/>
</dbReference>
<reference evidence="2 3" key="1">
    <citation type="submission" date="2024-09" db="EMBL/GenBank/DDBJ databases">
        <authorList>
            <person name="Sun Q."/>
            <person name="Mori K."/>
        </authorList>
    </citation>
    <scope>NUCLEOTIDE SEQUENCE [LARGE SCALE GENOMIC DNA]</scope>
    <source>
        <strain evidence="2 3">TBRC 0563</strain>
    </source>
</reference>
<sequence length="923" mass="100083">GAAFAAAPIARLEALRVEAAEERFEAEIALGHAARLIPELEELTTLHPLRERLRGQLMRALYAAGRQADALIVYEDARRTLAEGLGVDPSPELAAVHLSILRAALAERPPAPSPSREPERRSNLPAQLTSFVGRTEEIERVRALLATHRLVTLTGPGGSGKTRLAGETASRMAATSPDGVWFVPLAPVRGALDVPQAVLVAIGIPETIRLLETREIARPLDRLVELATKRLILVLDNCEHLLDAAATLADRVLSAAPGVQIIVTSREPLGITGEALCPVPSLALPPEDADPDDAREYDAVRLFTDRAAAVRPGFALDATTVEPVVRICRALDGAPLAIELAAARLRALTPAQVADRLDDRFRLLNVGSRTALPRHQTLRAVVDWSWDLLDDAERRVLRRLSVFNGGATLASAEEVLGEDVIDLIASLVDKSLVMATGEAEVRYRLLETVRAYAAERLTEAGEDERFRDAHAAYFLRLAERAEPELRGHGQMYWLERLNAERDNCNNALRHAIDTRDVGTAVRLIGALAWFWILCDYEAEAGQWAVEVWELVDDRPPPGAEDAYVICGFTASLVQEMSREGGPDPERLREQIEKVIALRTDASTHPVLALCRPLVAILSGDVDLALRELDLIGDHQDPWTRAAGHIFVAFLAGNGGDIDRSARAAAEAHAGFQELGDRWGLVSALAGIAEVHLARGRAEEAIRATEEAYGYTVSGISPDQAASLGILLGRARAMAGDFAGARADLERGARNAERIAEHADAARGWLLLGELARWENDLEQARELIDHAIALIEPKTARLDFGTTAAMVFSKRGSLAEQEGDLAAAARWHDRAMRAIAEIVQMPIDRLIGTLVQGLAALAASRGEHVRAAELLGGAHTLQGEPDPWNLEIERATTAALAALGREAFDEAYARGRRITRDQALALR</sequence>
<dbReference type="EMBL" id="JBHLZP010000030">
    <property type="protein sequence ID" value="MFB9831874.1"/>
    <property type="molecule type" value="Genomic_DNA"/>
</dbReference>
<keyword evidence="3" id="KW-1185">Reference proteome</keyword>
<dbReference type="SUPFAM" id="SSF48452">
    <property type="entry name" value="TPR-like"/>
    <property type="match status" value="2"/>
</dbReference>
<dbReference type="SMART" id="SM01043">
    <property type="entry name" value="BTAD"/>
    <property type="match status" value="1"/>
</dbReference>
<dbReference type="InterPro" id="IPR005158">
    <property type="entry name" value="BTAD"/>
</dbReference>
<dbReference type="SUPFAM" id="SSF52540">
    <property type="entry name" value="P-loop containing nucleoside triphosphate hydrolases"/>
    <property type="match status" value="1"/>
</dbReference>
<dbReference type="PRINTS" id="PR00364">
    <property type="entry name" value="DISEASERSIST"/>
</dbReference>
<feature type="non-terminal residue" evidence="2">
    <location>
        <position position="1"/>
    </location>
</feature>
<dbReference type="Gene3D" id="3.40.50.300">
    <property type="entry name" value="P-loop containing nucleotide triphosphate hydrolases"/>
    <property type="match status" value="1"/>
</dbReference>
<gene>
    <name evidence="2" type="ORF">ACFFNX_06700</name>
</gene>
<comment type="caution">
    <text evidence="2">The sequence shown here is derived from an EMBL/GenBank/DDBJ whole genome shotgun (WGS) entry which is preliminary data.</text>
</comment>
<dbReference type="RefSeq" id="WP_378196831.1">
    <property type="nucleotide sequence ID" value="NZ_JBHLZP010000030.1"/>
</dbReference>
<name>A0ABV5YCI4_9ACTN</name>
<dbReference type="Pfam" id="PF03704">
    <property type="entry name" value="BTAD"/>
    <property type="match status" value="1"/>
</dbReference>
<dbReference type="InterPro" id="IPR058852">
    <property type="entry name" value="HTH_77"/>
</dbReference>
<dbReference type="CDD" id="cd15831">
    <property type="entry name" value="BTAD"/>
    <property type="match status" value="1"/>
</dbReference>
<dbReference type="Proteomes" id="UP001589627">
    <property type="component" value="Unassembled WGS sequence"/>
</dbReference>
<accession>A0ABV5YCI4</accession>
<dbReference type="PANTHER" id="PTHR47691:SF3">
    <property type="entry name" value="HTH-TYPE TRANSCRIPTIONAL REGULATOR RV0890C-RELATED"/>
    <property type="match status" value="1"/>
</dbReference>
<evidence type="ECO:0000259" key="1">
    <source>
        <dbReference type="SMART" id="SM01043"/>
    </source>
</evidence>
<evidence type="ECO:0000313" key="3">
    <source>
        <dbReference type="Proteomes" id="UP001589627"/>
    </source>
</evidence>
<evidence type="ECO:0000313" key="2">
    <source>
        <dbReference type="EMBL" id="MFB9831874.1"/>
    </source>
</evidence>
<proteinExistence type="predicted"/>
<dbReference type="PANTHER" id="PTHR47691">
    <property type="entry name" value="REGULATOR-RELATED"/>
    <property type="match status" value="1"/>
</dbReference>
<dbReference type="Pfam" id="PF25872">
    <property type="entry name" value="HTH_77"/>
    <property type="match status" value="1"/>
</dbReference>
<feature type="domain" description="Bacterial transcriptional activator" evidence="1">
    <location>
        <begin position="1"/>
        <end position="101"/>
    </location>
</feature>